<organism evidence="1 2">
    <name type="scientific">Vibrio chagasii</name>
    <dbReference type="NCBI Taxonomy" id="170679"/>
    <lineage>
        <taxon>Bacteria</taxon>
        <taxon>Pseudomonadati</taxon>
        <taxon>Pseudomonadota</taxon>
        <taxon>Gammaproteobacteria</taxon>
        <taxon>Vibrionales</taxon>
        <taxon>Vibrionaceae</taxon>
        <taxon>Vibrio</taxon>
    </lineage>
</organism>
<dbReference type="AlphaFoldDB" id="A0A7Y3YVU9"/>
<accession>A0A7Y3YVU9</accession>
<dbReference type="Proteomes" id="UP000525336">
    <property type="component" value="Unassembled WGS sequence"/>
</dbReference>
<gene>
    <name evidence="1" type="ORF">F0245_25130</name>
</gene>
<sequence length="112" mass="12810">MNTDPLMDKISTTPEYNVQLIEGFKSSIYPSYEAYISDVFTMSLNENTPFALSFENSNAPPDRTKEQIQLVVIKKLNASIRHTEHLRKGGTDFGFNKSISDVFRTLCINEWI</sequence>
<reference evidence="1 2" key="1">
    <citation type="submission" date="2019-09" db="EMBL/GenBank/DDBJ databases">
        <title>Draft genome sequencing and comparative genomics of hatchery-associated Vibrios.</title>
        <authorList>
            <person name="Kehlet-Delgado H."/>
            <person name="Mueller R.S."/>
        </authorList>
    </citation>
    <scope>NUCLEOTIDE SEQUENCE [LARGE SCALE GENOMIC DNA]</scope>
    <source>
        <strain evidence="1 2">00-90-10</strain>
    </source>
</reference>
<name>A0A7Y3YVU9_9VIBR</name>
<dbReference type="EMBL" id="VTXW01000076">
    <property type="protein sequence ID" value="NOH36558.1"/>
    <property type="molecule type" value="Genomic_DNA"/>
</dbReference>
<dbReference type="RefSeq" id="WP_171369648.1">
    <property type="nucleotide sequence ID" value="NZ_VTXW01000076.1"/>
</dbReference>
<protein>
    <submittedName>
        <fullName evidence="1">Uncharacterized protein</fullName>
    </submittedName>
</protein>
<evidence type="ECO:0000313" key="2">
    <source>
        <dbReference type="Proteomes" id="UP000525336"/>
    </source>
</evidence>
<evidence type="ECO:0000313" key="1">
    <source>
        <dbReference type="EMBL" id="NOH36558.1"/>
    </source>
</evidence>
<comment type="caution">
    <text evidence="1">The sequence shown here is derived from an EMBL/GenBank/DDBJ whole genome shotgun (WGS) entry which is preliminary data.</text>
</comment>
<proteinExistence type="predicted"/>